<dbReference type="GO" id="GO:0034256">
    <property type="term" value="F:chlorophyll(ide) b reductase activity"/>
    <property type="evidence" value="ECO:0007669"/>
    <property type="project" value="UniProtKB-EC"/>
</dbReference>
<evidence type="ECO:0000256" key="20">
    <source>
        <dbReference type="ARBA" id="ARBA00023078"/>
    </source>
</evidence>
<dbReference type="FunFam" id="3.30.200.20:FF:000207">
    <property type="entry name" value="proline-rich receptor-like protein kinase PERK1"/>
    <property type="match status" value="1"/>
</dbReference>
<feature type="region of interest" description="Disordered" evidence="28">
    <location>
        <begin position="828"/>
        <end position="919"/>
    </location>
</feature>
<dbReference type="EMBL" id="CP039349">
    <property type="protein sequence ID" value="QCD92098.1"/>
    <property type="molecule type" value="Genomic_DNA"/>
</dbReference>
<dbReference type="PROSITE" id="PS00108">
    <property type="entry name" value="PROTEIN_KINASE_ST"/>
    <property type="match status" value="1"/>
</dbReference>
<dbReference type="Gene3D" id="1.10.510.10">
    <property type="entry name" value="Transferase(Phosphotransferase) domain 1"/>
    <property type="match status" value="1"/>
</dbReference>
<dbReference type="PROSITE" id="PS00107">
    <property type="entry name" value="PROTEIN_KINASE_ATP"/>
    <property type="match status" value="1"/>
</dbReference>
<dbReference type="PROSITE" id="PS50011">
    <property type="entry name" value="PROTEIN_KINASE_DOM"/>
    <property type="match status" value="1"/>
</dbReference>
<gene>
    <name evidence="31" type="ORF">DEO72_LG5g157</name>
</gene>
<keyword evidence="12 27" id="KW-0547">Nucleotide-binding</keyword>
<feature type="transmembrane region" description="Helical" evidence="29">
    <location>
        <begin position="151"/>
        <end position="172"/>
    </location>
</feature>
<dbReference type="GO" id="GO:0009535">
    <property type="term" value="C:chloroplast thylakoid membrane"/>
    <property type="evidence" value="ECO:0007669"/>
    <property type="project" value="UniProtKB-SubCell"/>
</dbReference>
<dbReference type="InterPro" id="IPR008271">
    <property type="entry name" value="Ser/Thr_kinase_AS"/>
</dbReference>
<feature type="compositionally biased region" description="Pro residues" evidence="28">
    <location>
        <begin position="872"/>
        <end position="893"/>
    </location>
</feature>
<feature type="domain" description="Protein kinase" evidence="30">
    <location>
        <begin position="939"/>
        <end position="1218"/>
    </location>
</feature>
<evidence type="ECO:0000256" key="18">
    <source>
        <dbReference type="ARBA" id="ARBA00023002"/>
    </source>
</evidence>
<reference evidence="31 32" key="1">
    <citation type="submission" date="2019-04" db="EMBL/GenBank/DDBJ databases">
        <title>An improved genome assembly and genetic linkage map for asparagus bean, Vigna unguiculata ssp. sesquipedialis.</title>
        <authorList>
            <person name="Xia Q."/>
            <person name="Zhang R."/>
            <person name="Dong Y."/>
        </authorList>
    </citation>
    <scope>NUCLEOTIDE SEQUENCE [LARGE SCALE GENOMIC DNA]</scope>
    <source>
        <tissue evidence="31">Leaf</tissue>
    </source>
</reference>
<evidence type="ECO:0000256" key="23">
    <source>
        <dbReference type="ARBA" id="ARBA00047899"/>
    </source>
</evidence>
<dbReference type="InterPro" id="IPR036291">
    <property type="entry name" value="NAD(P)-bd_dom_sf"/>
</dbReference>
<comment type="catalytic activity">
    <reaction evidence="23">
        <text>L-threonyl-[protein] + ATP = O-phospho-L-threonyl-[protein] + ADP + H(+)</text>
        <dbReference type="Rhea" id="RHEA:46608"/>
        <dbReference type="Rhea" id="RHEA-COMP:11060"/>
        <dbReference type="Rhea" id="RHEA-COMP:11605"/>
        <dbReference type="ChEBI" id="CHEBI:15378"/>
        <dbReference type="ChEBI" id="CHEBI:30013"/>
        <dbReference type="ChEBI" id="CHEBI:30616"/>
        <dbReference type="ChEBI" id="CHEBI:61977"/>
        <dbReference type="ChEBI" id="CHEBI:456216"/>
        <dbReference type="EC" id="2.7.11.1"/>
    </reaction>
</comment>
<comment type="similarity">
    <text evidence="4">Belongs to the short-chain dehydrogenases/reductases (SDR) family.</text>
</comment>
<keyword evidence="18" id="KW-0560">Oxidoreductase</keyword>
<keyword evidence="7" id="KW-0150">Chloroplast</keyword>
<evidence type="ECO:0000256" key="29">
    <source>
        <dbReference type="SAM" id="Phobius"/>
    </source>
</evidence>
<keyword evidence="32" id="KW-1185">Reference proteome</keyword>
<comment type="subcellular location">
    <subcellularLocation>
        <location evidence="2">Cell membrane</location>
    </subcellularLocation>
    <subcellularLocation>
        <location evidence="1">Membrane</location>
        <topology evidence="1">Single-pass membrane protein</topology>
    </subcellularLocation>
    <subcellularLocation>
        <location evidence="3">Plastid</location>
        <location evidence="3">Chloroplast thylakoid membrane</location>
    </subcellularLocation>
</comment>
<keyword evidence="14" id="KW-0881">Chlorophyll catabolism</keyword>
<dbReference type="GO" id="GO:0005886">
    <property type="term" value="C:plasma membrane"/>
    <property type="evidence" value="ECO:0007669"/>
    <property type="project" value="UniProtKB-SubCell"/>
</dbReference>
<dbReference type="FunFam" id="3.40.50.720:FF:000223">
    <property type="entry name" value="Chlorophyll(Ide) b reductase NOL, chloroplastic"/>
    <property type="match status" value="1"/>
</dbReference>
<comment type="catalytic activity">
    <reaction evidence="26">
        <text>7(1)-hydroxychlorophyllide a + NADP(+) = chlorophyllide b + NADPH + H(+)</text>
        <dbReference type="Rhea" id="RHEA:24772"/>
        <dbReference type="ChEBI" id="CHEBI:15378"/>
        <dbReference type="ChEBI" id="CHEBI:57783"/>
        <dbReference type="ChEBI" id="CHEBI:58349"/>
        <dbReference type="ChEBI" id="CHEBI:83356"/>
        <dbReference type="ChEBI" id="CHEBI:83357"/>
        <dbReference type="EC" id="1.1.1.294"/>
    </reaction>
</comment>
<evidence type="ECO:0000256" key="11">
    <source>
        <dbReference type="ARBA" id="ARBA00022692"/>
    </source>
</evidence>
<dbReference type="InterPro" id="IPR052625">
    <property type="entry name" value="Chl_b_Red"/>
</dbReference>
<dbReference type="GO" id="GO:0005524">
    <property type="term" value="F:ATP binding"/>
    <property type="evidence" value="ECO:0007669"/>
    <property type="project" value="UniProtKB-UniRule"/>
</dbReference>
<dbReference type="InterPro" id="IPR002347">
    <property type="entry name" value="SDR_fam"/>
</dbReference>
<dbReference type="GO" id="GO:0015996">
    <property type="term" value="P:chlorophyll catabolic process"/>
    <property type="evidence" value="ECO:0007669"/>
    <property type="project" value="UniProtKB-KW"/>
</dbReference>
<dbReference type="GO" id="GO:0004674">
    <property type="term" value="F:protein serine/threonine kinase activity"/>
    <property type="evidence" value="ECO:0007669"/>
    <property type="project" value="UniProtKB-KW"/>
</dbReference>
<evidence type="ECO:0000256" key="21">
    <source>
        <dbReference type="ARBA" id="ARBA00023136"/>
    </source>
</evidence>
<organism evidence="31 32">
    <name type="scientific">Vigna unguiculata</name>
    <name type="common">Cowpea</name>
    <dbReference type="NCBI Taxonomy" id="3917"/>
    <lineage>
        <taxon>Eukaryota</taxon>
        <taxon>Viridiplantae</taxon>
        <taxon>Streptophyta</taxon>
        <taxon>Embryophyta</taxon>
        <taxon>Tracheophyta</taxon>
        <taxon>Spermatophyta</taxon>
        <taxon>Magnoliopsida</taxon>
        <taxon>eudicotyledons</taxon>
        <taxon>Gunneridae</taxon>
        <taxon>Pentapetalae</taxon>
        <taxon>rosids</taxon>
        <taxon>fabids</taxon>
        <taxon>Fabales</taxon>
        <taxon>Fabaceae</taxon>
        <taxon>Papilionoideae</taxon>
        <taxon>50 kb inversion clade</taxon>
        <taxon>NPAAA clade</taxon>
        <taxon>indigoferoid/millettioid clade</taxon>
        <taxon>Phaseoleae</taxon>
        <taxon>Vigna</taxon>
    </lineage>
</organism>
<dbReference type="InterPro" id="IPR017441">
    <property type="entry name" value="Protein_kinase_ATP_BS"/>
</dbReference>
<evidence type="ECO:0000256" key="6">
    <source>
        <dbReference type="ARBA" id="ARBA00022527"/>
    </source>
</evidence>
<comment type="catalytic activity">
    <reaction evidence="24">
        <text>L-seryl-[protein] + ATP = O-phospho-L-seryl-[protein] + ADP + H(+)</text>
        <dbReference type="Rhea" id="RHEA:17989"/>
        <dbReference type="Rhea" id="RHEA-COMP:9863"/>
        <dbReference type="Rhea" id="RHEA-COMP:11604"/>
        <dbReference type="ChEBI" id="CHEBI:15378"/>
        <dbReference type="ChEBI" id="CHEBI:29999"/>
        <dbReference type="ChEBI" id="CHEBI:30616"/>
        <dbReference type="ChEBI" id="CHEBI:83421"/>
        <dbReference type="ChEBI" id="CHEBI:456216"/>
        <dbReference type="EC" id="2.7.11.1"/>
    </reaction>
</comment>
<dbReference type="PRINTS" id="PR00081">
    <property type="entry name" value="GDHRDH"/>
</dbReference>
<keyword evidence="13" id="KW-0418">Kinase</keyword>
<keyword evidence="8" id="KW-0597">Phosphoprotein</keyword>
<keyword evidence="19" id="KW-0520">NAD</keyword>
<evidence type="ECO:0000256" key="24">
    <source>
        <dbReference type="ARBA" id="ARBA00048679"/>
    </source>
</evidence>
<feature type="compositionally biased region" description="Low complexity" evidence="28">
    <location>
        <begin position="894"/>
        <end position="909"/>
    </location>
</feature>
<evidence type="ECO:0000256" key="25">
    <source>
        <dbReference type="ARBA" id="ARBA00050138"/>
    </source>
</evidence>
<dbReference type="Pfam" id="PF00106">
    <property type="entry name" value="adh_short"/>
    <property type="match status" value="1"/>
</dbReference>
<evidence type="ECO:0000313" key="31">
    <source>
        <dbReference type="EMBL" id="QCD92098.1"/>
    </source>
</evidence>
<dbReference type="InterPro" id="IPR001245">
    <property type="entry name" value="Ser-Thr/Tyr_kinase_cat_dom"/>
</dbReference>
<keyword evidence="5" id="KW-1003">Cell membrane</keyword>
<evidence type="ECO:0000256" key="8">
    <source>
        <dbReference type="ARBA" id="ARBA00022553"/>
    </source>
</evidence>
<feature type="compositionally biased region" description="Pro residues" evidence="28">
    <location>
        <begin position="656"/>
        <end position="756"/>
    </location>
</feature>
<evidence type="ECO:0000256" key="13">
    <source>
        <dbReference type="ARBA" id="ARBA00022777"/>
    </source>
</evidence>
<dbReference type="Pfam" id="PF07714">
    <property type="entry name" value="PK_Tyr_Ser-Thr"/>
    <property type="match status" value="1"/>
</dbReference>
<dbReference type="InterPro" id="IPR011009">
    <property type="entry name" value="Kinase-like_dom_sf"/>
</dbReference>
<feature type="compositionally biased region" description="Low complexity" evidence="28">
    <location>
        <begin position="1264"/>
        <end position="1277"/>
    </location>
</feature>
<keyword evidence="16" id="KW-0809">Transit peptide</keyword>
<feature type="region of interest" description="Disordered" evidence="28">
    <location>
        <begin position="642"/>
        <end position="797"/>
    </location>
</feature>
<evidence type="ECO:0000256" key="16">
    <source>
        <dbReference type="ARBA" id="ARBA00022946"/>
    </source>
</evidence>
<dbReference type="Gene3D" id="3.40.50.720">
    <property type="entry name" value="NAD(P)-binding Rossmann-like Domain"/>
    <property type="match status" value="1"/>
</dbReference>
<evidence type="ECO:0000256" key="27">
    <source>
        <dbReference type="PROSITE-ProRule" id="PRU10141"/>
    </source>
</evidence>
<keyword evidence="22" id="KW-0325">Glycoprotein</keyword>
<keyword evidence="21 29" id="KW-0472">Membrane</keyword>
<evidence type="ECO:0000256" key="4">
    <source>
        <dbReference type="ARBA" id="ARBA00006484"/>
    </source>
</evidence>
<dbReference type="PANTHER" id="PTHR24314">
    <property type="entry name" value="NON-SPECIFIC LIPID TRANSFER PROTEIN-RELATED"/>
    <property type="match status" value="1"/>
</dbReference>
<evidence type="ECO:0000256" key="7">
    <source>
        <dbReference type="ARBA" id="ARBA00022528"/>
    </source>
</evidence>
<dbReference type="Proteomes" id="UP000501690">
    <property type="component" value="Linkage Group LG5"/>
</dbReference>
<accession>A0A4D6LUQ9</accession>
<keyword evidence="20" id="KW-0793">Thylakoid</keyword>
<sequence length="1311" mass="141959">MATVVKLHVFPDSLNRHKTRFFRRGFGSCPSPGVLGFGHDCDRFSVRECRAFRTEDGGDAKEKKSRNLKKNEVNSKRESGFWSSLQSILLRNFMVGSKSDDEYRQAVVKVEGLLSSIAIQIGRYIVTMMSTGVILSIGFQMSGGDSQMDALIWYSWLGGVIIGTMIGANMVLEEHCRAGPRNVVITGSTRGLGKALAREFLLSGDRVIVTSRSLESVQATVKELEENLKEGIANSVGSSLTKLSHAKVVGIACDVCEPHDVQRLADFAVKELGYVDIWINNAGTNKGFRPLLQFSDEDIKQIVSTNLVGSILCTREAMRVMRNQANAGHIFNMDGAGSGGSSTPLTAVYGSTKCGLRQLQGSLLKECKRSKVGVHTASPGMVLTDLLLSGSTVQNRQMFNIICELPETVARTLVPRMRVVKGTGKAINYLTPPRILLALVTAWLRRGRWFDDQGRALYAAEADRLRNWAEDRARFSFTDAMEMYTENTLLPVFSLSVVGSTVQNRQMFNIICELPETVARTLVPRMRVVKGTGKAINYLTPPRILLALVTAWLRRGRWFDDQGRALYAAEADRLRNWAEDRARFSFTDAMEMYTENTLLPVFSLSVWPHCVSVDIENVIRVTQEDMESILRISMIHLFSTMSTAPAPSSPPSNSTAPPPSTPSAPPPATPSAPPPATPSSPPPSPPSSPPPATPSAPPPATPSSPPPSTPSTPSAPPPSTPSTPSPPATTPPSSSPPSPPSGSPPSPPSGSPPSPPSGGGGGGSTPSPPSRSSPSPPSGSSPTTPSPPPSSSSSGISTGVVVGIAVGAVAVLVVLSILCICCRKKKRRRDEEYYAPPPQQPPRGPKDDYGGPPRQWQHNVPPPQDHVVSMMPPKPSPPPVPAYAAQPPPPPLPFISSSGGSGSNYSGGEPLPPPSPGISLGFSKSTFTYEELARATDGFSDANLLGQGGFGYVHRGILPNGKEVAVKQLKAGSGQGEREFQAEVEIISRVHHKHLVSLVGYCITGSQRLLVYEFVPNNTLEFHLHGRGRPTMDWPTRLRIALGSAKGLAYLHEDCHPKIIHRDIKSANILLDFKFEAKVADFGLAKFSSDVNTHVSTRVMGTFGYLAPEYASSGKLTDKSDVFSYGVMLLELITGRRPVDKTQTFMEDSLVDWARPLLTRALEEDDFDSIIDPRLQNDYEPNEMARMVACAAACTRHSAKRRPRMSQVVRALEGDVSLADLNEGIKPGHSTMYSSHESSDYDTVQYREDMKKFRKMALETQEYGASSEYSAATSEYGLNPSGSSSEAQSRQTTREMEMRKMKNSQGFSGSS</sequence>
<feature type="transmembrane region" description="Helical" evidence="29">
    <location>
        <begin position="121"/>
        <end position="139"/>
    </location>
</feature>
<evidence type="ECO:0000313" key="32">
    <source>
        <dbReference type="Proteomes" id="UP000501690"/>
    </source>
</evidence>
<evidence type="ECO:0000256" key="10">
    <source>
        <dbReference type="ARBA" id="ARBA00022679"/>
    </source>
</evidence>
<dbReference type="SUPFAM" id="SSF56112">
    <property type="entry name" value="Protein kinase-like (PK-like)"/>
    <property type="match status" value="1"/>
</dbReference>
<dbReference type="SMR" id="A0A4D6LUQ9"/>
<dbReference type="PANTHER" id="PTHR24314:SF21">
    <property type="entry name" value="CHLOROPHYLL(IDE) B REDUCTASE NYC1, CHLOROPLASTIC-RELATED"/>
    <property type="match status" value="1"/>
</dbReference>
<keyword evidence="6" id="KW-0723">Serine/threonine-protein kinase</keyword>
<evidence type="ECO:0000256" key="2">
    <source>
        <dbReference type="ARBA" id="ARBA00004236"/>
    </source>
</evidence>
<evidence type="ECO:0000256" key="26">
    <source>
        <dbReference type="ARBA" id="ARBA00052465"/>
    </source>
</evidence>
<evidence type="ECO:0000256" key="9">
    <source>
        <dbReference type="ARBA" id="ARBA00022640"/>
    </source>
</evidence>
<proteinExistence type="inferred from homology"/>
<evidence type="ECO:0000256" key="19">
    <source>
        <dbReference type="ARBA" id="ARBA00023027"/>
    </source>
</evidence>
<dbReference type="FunFam" id="1.10.510.10:FF:000239">
    <property type="entry name" value="Proline-rich receptor-like protein kinase PERK1"/>
    <property type="match status" value="1"/>
</dbReference>
<evidence type="ECO:0000256" key="3">
    <source>
        <dbReference type="ARBA" id="ARBA00004334"/>
    </source>
</evidence>
<dbReference type="GO" id="GO:0010304">
    <property type="term" value="P:PSII associated light-harvesting complex II catabolic process"/>
    <property type="evidence" value="ECO:0007669"/>
    <property type="project" value="TreeGrafter"/>
</dbReference>
<evidence type="ECO:0000256" key="22">
    <source>
        <dbReference type="ARBA" id="ARBA00023180"/>
    </source>
</evidence>
<feature type="compositionally biased region" description="Polar residues" evidence="28">
    <location>
        <begin position="1280"/>
        <end position="1291"/>
    </location>
</feature>
<evidence type="ECO:0000256" key="1">
    <source>
        <dbReference type="ARBA" id="ARBA00004167"/>
    </source>
</evidence>
<protein>
    <submittedName>
        <fullName evidence="31">Chlorophyll</fullName>
    </submittedName>
</protein>
<dbReference type="CDD" id="cd05233">
    <property type="entry name" value="SDR_c"/>
    <property type="match status" value="1"/>
</dbReference>
<evidence type="ECO:0000256" key="5">
    <source>
        <dbReference type="ARBA" id="ARBA00022475"/>
    </source>
</evidence>
<feature type="region of interest" description="Disordered" evidence="28">
    <location>
        <begin position="1264"/>
        <end position="1311"/>
    </location>
</feature>
<keyword evidence="11 29" id="KW-0812">Transmembrane</keyword>
<dbReference type="SMART" id="SM00220">
    <property type="entry name" value="S_TKc"/>
    <property type="match status" value="1"/>
</dbReference>
<evidence type="ECO:0000256" key="17">
    <source>
        <dbReference type="ARBA" id="ARBA00022989"/>
    </source>
</evidence>
<comment type="catalytic activity">
    <reaction evidence="25">
        <text>7(1)-hydroxychlorophyllide a + NAD(+) = chlorophyllide b + NADH + H(+)</text>
        <dbReference type="Rhea" id="RHEA:24768"/>
        <dbReference type="ChEBI" id="CHEBI:15378"/>
        <dbReference type="ChEBI" id="CHEBI:57540"/>
        <dbReference type="ChEBI" id="CHEBI:57945"/>
        <dbReference type="ChEBI" id="CHEBI:83356"/>
        <dbReference type="ChEBI" id="CHEBI:83357"/>
        <dbReference type="EC" id="1.1.1.294"/>
    </reaction>
</comment>
<keyword evidence="10" id="KW-0808">Transferase</keyword>
<keyword evidence="15 27" id="KW-0067">ATP-binding</keyword>
<evidence type="ECO:0000256" key="12">
    <source>
        <dbReference type="ARBA" id="ARBA00022741"/>
    </source>
</evidence>
<feature type="compositionally biased region" description="Pro residues" evidence="28">
    <location>
        <begin position="766"/>
        <end position="790"/>
    </location>
</feature>
<evidence type="ECO:0000259" key="30">
    <source>
        <dbReference type="PROSITE" id="PS50011"/>
    </source>
</evidence>
<feature type="binding site" evidence="27">
    <location>
        <position position="967"/>
    </location>
    <ligand>
        <name>ATP</name>
        <dbReference type="ChEBI" id="CHEBI:30616"/>
    </ligand>
</feature>
<name>A0A4D6LUQ9_VIGUN</name>
<feature type="transmembrane region" description="Helical" evidence="29">
    <location>
        <begin position="796"/>
        <end position="821"/>
    </location>
</feature>
<evidence type="ECO:0000256" key="28">
    <source>
        <dbReference type="SAM" id="MobiDB-lite"/>
    </source>
</evidence>
<keyword evidence="17 29" id="KW-1133">Transmembrane helix</keyword>
<evidence type="ECO:0000256" key="15">
    <source>
        <dbReference type="ARBA" id="ARBA00022840"/>
    </source>
</evidence>
<dbReference type="Gene3D" id="3.30.200.20">
    <property type="entry name" value="Phosphorylase Kinase, domain 1"/>
    <property type="match status" value="1"/>
</dbReference>
<dbReference type="InterPro" id="IPR000719">
    <property type="entry name" value="Prot_kinase_dom"/>
</dbReference>
<feature type="compositionally biased region" description="Low complexity" evidence="28">
    <location>
        <begin position="642"/>
        <end position="655"/>
    </location>
</feature>
<evidence type="ECO:0000256" key="14">
    <source>
        <dbReference type="ARBA" id="ARBA00022817"/>
    </source>
</evidence>
<dbReference type="SUPFAM" id="SSF51735">
    <property type="entry name" value="NAD(P)-binding Rossmann-fold domains"/>
    <property type="match status" value="1"/>
</dbReference>
<keyword evidence="9" id="KW-0934">Plastid</keyword>